<protein>
    <recommendedName>
        <fullName evidence="6">Carbohydrate kinase PfkB domain-containing protein</fullName>
    </recommendedName>
</protein>
<dbReference type="AlphaFoldDB" id="A0A1U9KBC7"/>
<dbReference type="PROSITE" id="PS00584">
    <property type="entry name" value="PFKB_KINASES_2"/>
    <property type="match status" value="1"/>
</dbReference>
<dbReference type="PANTHER" id="PTHR43085">
    <property type="entry name" value="HEXOKINASE FAMILY MEMBER"/>
    <property type="match status" value="1"/>
</dbReference>
<evidence type="ECO:0000259" key="6">
    <source>
        <dbReference type="Pfam" id="PF00294"/>
    </source>
</evidence>
<keyword evidence="3" id="KW-0547">Nucleotide-binding</keyword>
<keyword evidence="2" id="KW-0808">Transferase</keyword>
<dbReference type="Gene3D" id="3.40.1190.20">
    <property type="match status" value="1"/>
</dbReference>
<keyword evidence="5" id="KW-0067">ATP-binding</keyword>
<dbReference type="PANTHER" id="PTHR43085:SF1">
    <property type="entry name" value="PSEUDOURIDINE KINASE-RELATED"/>
    <property type="match status" value="1"/>
</dbReference>
<proteinExistence type="inferred from homology"/>
<dbReference type="OrthoDB" id="9813569at2"/>
<keyword evidence="8" id="KW-1185">Reference proteome</keyword>
<sequence>MVLFQPMQEGSLAYVPLFTRTIAGAESNVAIALTRLGIKTRWISRVGKDPFGDAIISTLAGEGVDTSLVIRDGSAPTSVFFKEYKGYGDPNVYYYRQNSAASRLSVEDVSENWFKGARLLHVTGITPALGSNARDMVMKTMKLARKMGLIVSFDPNIRRKLWSETTARKTLLSLVPLCDIFLPGLEEAEFLLGARSIDDYGSCFLEMGAKVVALKLGTAGSKAFIQDAAVKADSYPADRVLDTVGAGDAFAAGFLSTLLDENAMLDEVTRLKDLLKPALERANLMGSLAVRYRGDWEGYPRLDEVRRIQAGSCQTTR</sequence>
<dbReference type="GO" id="GO:0016301">
    <property type="term" value="F:kinase activity"/>
    <property type="evidence" value="ECO:0007669"/>
    <property type="project" value="UniProtKB-KW"/>
</dbReference>
<accession>A0A1U9KBC7</accession>
<dbReference type="CDD" id="cd01166">
    <property type="entry name" value="KdgK"/>
    <property type="match status" value="1"/>
</dbReference>
<evidence type="ECO:0000313" key="7">
    <source>
        <dbReference type="EMBL" id="AQS57365.1"/>
    </source>
</evidence>
<evidence type="ECO:0000256" key="2">
    <source>
        <dbReference type="ARBA" id="ARBA00022679"/>
    </source>
</evidence>
<comment type="similarity">
    <text evidence="1">Belongs to the carbohydrate kinase PfkB family.</text>
</comment>
<gene>
    <name evidence="7" type="ORF">B0W44_02630</name>
</gene>
<dbReference type="GO" id="GO:0005524">
    <property type="term" value="F:ATP binding"/>
    <property type="evidence" value="ECO:0007669"/>
    <property type="project" value="UniProtKB-KW"/>
</dbReference>
<feature type="domain" description="Carbohydrate kinase PfkB" evidence="6">
    <location>
        <begin position="6"/>
        <end position="295"/>
    </location>
</feature>
<evidence type="ECO:0000256" key="1">
    <source>
        <dbReference type="ARBA" id="ARBA00010688"/>
    </source>
</evidence>
<keyword evidence="4" id="KW-0418">Kinase</keyword>
<dbReference type="Pfam" id="PF00294">
    <property type="entry name" value="PfkB"/>
    <property type="match status" value="1"/>
</dbReference>
<dbReference type="InterPro" id="IPR050306">
    <property type="entry name" value="PfkB_Carbo_kinase"/>
</dbReference>
<dbReference type="EMBL" id="CP019699">
    <property type="protein sequence ID" value="AQS57365.1"/>
    <property type="molecule type" value="Genomic_DNA"/>
</dbReference>
<dbReference type="SUPFAM" id="SSF53613">
    <property type="entry name" value="Ribokinase-like"/>
    <property type="match status" value="1"/>
</dbReference>
<evidence type="ECO:0000256" key="3">
    <source>
        <dbReference type="ARBA" id="ARBA00022741"/>
    </source>
</evidence>
<dbReference type="InterPro" id="IPR011611">
    <property type="entry name" value="PfkB_dom"/>
</dbReference>
<dbReference type="InterPro" id="IPR029056">
    <property type="entry name" value="Ribokinase-like"/>
</dbReference>
<dbReference type="STRING" id="1471761.B0W44_02630"/>
<organism evidence="7 8">
    <name type="scientific">Novibacillus thermophilus</name>
    <dbReference type="NCBI Taxonomy" id="1471761"/>
    <lineage>
        <taxon>Bacteria</taxon>
        <taxon>Bacillati</taxon>
        <taxon>Bacillota</taxon>
        <taxon>Bacilli</taxon>
        <taxon>Bacillales</taxon>
        <taxon>Thermoactinomycetaceae</taxon>
        <taxon>Novibacillus</taxon>
    </lineage>
</organism>
<dbReference type="KEGG" id="ntr:B0W44_02630"/>
<reference evidence="7 8" key="1">
    <citation type="journal article" date="2015" name="Int. J. Syst. Evol. Microbiol.">
        <title>Novibacillus thermophilus gen. nov., sp. nov., a Gram-staining-negative and moderately thermophilic member of the family Thermoactinomycetaceae.</title>
        <authorList>
            <person name="Yang G."/>
            <person name="Chen J."/>
            <person name="Zhou S."/>
        </authorList>
    </citation>
    <scope>NUCLEOTIDE SEQUENCE [LARGE SCALE GENOMIC DNA]</scope>
    <source>
        <strain evidence="7 8">SG-1</strain>
    </source>
</reference>
<evidence type="ECO:0000313" key="8">
    <source>
        <dbReference type="Proteomes" id="UP000188603"/>
    </source>
</evidence>
<dbReference type="InterPro" id="IPR002173">
    <property type="entry name" value="Carboh/pur_kinase_PfkB_CS"/>
</dbReference>
<evidence type="ECO:0000256" key="5">
    <source>
        <dbReference type="ARBA" id="ARBA00022840"/>
    </source>
</evidence>
<name>A0A1U9KBC7_9BACL</name>
<dbReference type="Proteomes" id="UP000188603">
    <property type="component" value="Chromosome"/>
</dbReference>
<evidence type="ECO:0000256" key="4">
    <source>
        <dbReference type="ARBA" id="ARBA00022777"/>
    </source>
</evidence>